<name>A0A672Q6D3_SINGR</name>
<dbReference type="Ensembl" id="ENSSGRT00000076008.1">
    <property type="protein sequence ID" value="ENSSGRP00000071353.1"/>
    <property type="gene ID" value="ENSSGRG00000036454.1"/>
</dbReference>
<feature type="transmembrane region" description="Helical" evidence="7">
    <location>
        <begin position="27"/>
        <end position="50"/>
    </location>
</feature>
<evidence type="ECO:0000313" key="9">
    <source>
        <dbReference type="Proteomes" id="UP000472262"/>
    </source>
</evidence>
<dbReference type="PANTHER" id="PTHR10844">
    <property type="entry name" value="CAVEOLIN"/>
    <property type="match status" value="1"/>
</dbReference>
<dbReference type="GO" id="GO:0070836">
    <property type="term" value="P:caveola assembly"/>
    <property type="evidence" value="ECO:0007669"/>
    <property type="project" value="InterPro"/>
</dbReference>
<evidence type="ECO:0000256" key="1">
    <source>
        <dbReference type="ARBA" id="ARBA00004202"/>
    </source>
</evidence>
<reference evidence="8" key="1">
    <citation type="submission" date="2025-08" db="UniProtKB">
        <authorList>
            <consortium name="Ensembl"/>
        </authorList>
    </citation>
    <scope>IDENTIFICATION</scope>
</reference>
<dbReference type="GO" id="GO:0005901">
    <property type="term" value="C:caveola"/>
    <property type="evidence" value="ECO:0007669"/>
    <property type="project" value="UniProtKB-SubCell"/>
</dbReference>
<evidence type="ECO:0000256" key="4">
    <source>
        <dbReference type="ARBA" id="ARBA00023034"/>
    </source>
</evidence>
<dbReference type="GO" id="GO:0042383">
    <property type="term" value="C:sarcolemma"/>
    <property type="evidence" value="ECO:0007669"/>
    <property type="project" value="TreeGrafter"/>
</dbReference>
<dbReference type="GO" id="GO:0005925">
    <property type="term" value="C:focal adhesion"/>
    <property type="evidence" value="ECO:0007669"/>
    <property type="project" value="TreeGrafter"/>
</dbReference>
<dbReference type="GO" id="GO:0030154">
    <property type="term" value="P:cell differentiation"/>
    <property type="evidence" value="ECO:0007669"/>
    <property type="project" value="TreeGrafter"/>
</dbReference>
<evidence type="ECO:0000313" key="8">
    <source>
        <dbReference type="Ensembl" id="ENSSGRP00000071353.1"/>
    </source>
</evidence>
<dbReference type="GO" id="GO:0060090">
    <property type="term" value="F:molecular adaptor activity"/>
    <property type="evidence" value="ECO:0007669"/>
    <property type="project" value="TreeGrafter"/>
</dbReference>
<comment type="function">
    <text evidence="6">May act as a scaffolding protein within caveolar membranes. Interacts directly with G-protein alpha subunits and can functionally regulate their activity.</text>
</comment>
<dbReference type="GO" id="GO:0000139">
    <property type="term" value="C:Golgi membrane"/>
    <property type="evidence" value="ECO:0007669"/>
    <property type="project" value="UniProtKB-SubCell"/>
</dbReference>
<comment type="subcellular location">
    <subcellularLocation>
        <location evidence="1 6">Cell membrane</location>
        <topology evidence="1 6">Peripheral membrane protein</topology>
    </subcellularLocation>
    <subcellularLocation>
        <location evidence="6">Golgi apparatus membrane</location>
        <topology evidence="6">Peripheral membrane protein</topology>
    </subcellularLocation>
    <subcellularLocation>
        <location evidence="6">Membrane</location>
        <location evidence="6">Caveola</location>
        <topology evidence="6">Peripheral membrane protein</topology>
    </subcellularLocation>
</comment>
<dbReference type="AlphaFoldDB" id="A0A672Q6D3"/>
<proteinExistence type="inferred from homology"/>
<keyword evidence="7" id="KW-1133">Transmembrane helix</keyword>
<evidence type="ECO:0000256" key="6">
    <source>
        <dbReference type="RuleBase" id="RU000680"/>
    </source>
</evidence>
<keyword evidence="7" id="KW-0812">Transmembrane</keyword>
<dbReference type="Proteomes" id="UP000472262">
    <property type="component" value="Unassembled WGS sequence"/>
</dbReference>
<feature type="transmembrane region" description="Helical" evidence="7">
    <location>
        <begin position="56"/>
        <end position="77"/>
    </location>
</feature>
<dbReference type="GO" id="GO:0051480">
    <property type="term" value="P:regulation of cytosolic calcium ion concentration"/>
    <property type="evidence" value="ECO:0007669"/>
    <property type="project" value="TreeGrafter"/>
</dbReference>
<dbReference type="PANTHER" id="PTHR10844:SF29">
    <property type="entry name" value="CAVEOLIN"/>
    <property type="match status" value="1"/>
</dbReference>
<evidence type="ECO:0000256" key="3">
    <source>
        <dbReference type="ARBA" id="ARBA00022475"/>
    </source>
</evidence>
<dbReference type="Pfam" id="PF01146">
    <property type="entry name" value="Caveolin"/>
    <property type="match status" value="1"/>
</dbReference>
<evidence type="ECO:0000256" key="7">
    <source>
        <dbReference type="SAM" id="Phobius"/>
    </source>
</evidence>
<reference evidence="8" key="2">
    <citation type="submission" date="2025-09" db="UniProtKB">
        <authorList>
            <consortium name="Ensembl"/>
        </authorList>
    </citation>
    <scope>IDENTIFICATION</scope>
</reference>
<keyword evidence="9" id="KW-1185">Reference proteome</keyword>
<accession>A0A672Q6D3</accession>
<keyword evidence="4 6" id="KW-0333">Golgi apparatus</keyword>
<dbReference type="InParanoid" id="A0A672Q6D3"/>
<organism evidence="8 9">
    <name type="scientific">Sinocyclocheilus grahami</name>
    <name type="common">Dianchi golden-line fish</name>
    <name type="synonym">Barbus grahami</name>
    <dbReference type="NCBI Taxonomy" id="75366"/>
    <lineage>
        <taxon>Eukaryota</taxon>
        <taxon>Metazoa</taxon>
        <taxon>Chordata</taxon>
        <taxon>Craniata</taxon>
        <taxon>Vertebrata</taxon>
        <taxon>Euteleostomi</taxon>
        <taxon>Actinopterygii</taxon>
        <taxon>Neopterygii</taxon>
        <taxon>Teleostei</taxon>
        <taxon>Ostariophysi</taxon>
        <taxon>Cypriniformes</taxon>
        <taxon>Cyprinidae</taxon>
        <taxon>Cyprininae</taxon>
        <taxon>Sinocyclocheilus</taxon>
    </lineage>
</organism>
<keyword evidence="5 6" id="KW-0472">Membrane</keyword>
<dbReference type="InterPro" id="IPR001612">
    <property type="entry name" value="Caveolin"/>
</dbReference>
<evidence type="ECO:0000256" key="2">
    <source>
        <dbReference type="ARBA" id="ARBA00010988"/>
    </source>
</evidence>
<comment type="similarity">
    <text evidence="2 6">Belongs to the caveolin family.</text>
</comment>
<sequence>VSTQETFEDVTARPASVRSFDKVFRLWFYRIVSLLLAVPVALVAGLLFAVLSCLHIWLLVPSVQILVINLHWIKVVWHNVICLEKYEPHFRTKKKSALKGKGILKMTSCTSYTSKGLFSFI</sequence>
<protein>
    <recommendedName>
        <fullName evidence="6">Caveolin</fullName>
    </recommendedName>
</protein>
<keyword evidence="3 6" id="KW-1003">Cell membrane</keyword>
<evidence type="ECO:0000256" key="5">
    <source>
        <dbReference type="ARBA" id="ARBA00023136"/>
    </source>
</evidence>